<sequence>MQSLIKNLTSKFFYKFEDIKIYTILIIFTLLVALFGALSYFEMKKEILKTGANFRASISKEITFSVNEWLETRVKSTQNIASFLEFFTDNYSEDKTLKFIKNAKIINKGNPFFDHYQVIFDNATIIFDEKIHKITKDEFDKLKQKQWYQNSVCKDKTIITTIDFHGILKEKTINICAPFGNAKLNGTVCGIIKTKDFFHKIRTQVHSFVDNAYLFNEDGDIISSINLIENPSELKNSFLMFKENLTNYIFMHDENYIEIIKIPNMNWYVGVGINEEVITSSTIKILLRNGIILTILFILLIIVSNSFHTFIHNKILKKQKEYEFILSYQLKMSETGELISAISHQLKQPLNSSLLLLSNTINLKKLDEISDEELLLNLDLCVKSNMLMNETIENFRNFYRFSDDIKKFNLYDCILSLVKLLHMEFSRYSVVLEIDKFDITLNSNESFLKQIILVLLQNSKDALKDKNGKKIVKISAKICDEFTEIFVSDTGSGVLKPKNLFTKYKQSSKKHGSGVGLYLSKLIANTKLSGDLELFKSKNPTIFKLKIKTDMDKR</sequence>
<feature type="domain" description="Histidine kinase" evidence="2">
    <location>
        <begin position="341"/>
        <end position="551"/>
    </location>
</feature>
<evidence type="ECO:0000256" key="1">
    <source>
        <dbReference type="SAM" id="Phobius"/>
    </source>
</evidence>
<dbReference type="InterPro" id="IPR036890">
    <property type="entry name" value="HATPase_C_sf"/>
</dbReference>
<evidence type="ECO:0000259" key="2">
    <source>
        <dbReference type="PROSITE" id="PS50109"/>
    </source>
</evidence>
<dbReference type="RefSeq" id="WP_154570116.1">
    <property type="nucleotide sequence ID" value="NZ_VWSJ01000003.1"/>
</dbReference>
<proteinExistence type="predicted"/>
<organism evidence="3 4">
    <name type="scientific">Campylobacter portucalensis</name>
    <dbReference type="NCBI Taxonomy" id="2608384"/>
    <lineage>
        <taxon>Bacteria</taxon>
        <taxon>Pseudomonadati</taxon>
        <taxon>Campylobacterota</taxon>
        <taxon>Epsilonproteobacteria</taxon>
        <taxon>Campylobacterales</taxon>
        <taxon>Campylobacteraceae</taxon>
        <taxon>Campylobacter</taxon>
    </lineage>
</organism>
<dbReference type="PANTHER" id="PTHR43065:SF42">
    <property type="entry name" value="TWO-COMPONENT SENSOR PPRA"/>
    <property type="match status" value="1"/>
</dbReference>
<keyword evidence="3" id="KW-0418">Kinase</keyword>
<accession>A0A6L5WJ31</accession>
<dbReference type="SUPFAM" id="SSF55874">
    <property type="entry name" value="ATPase domain of HSP90 chaperone/DNA topoisomerase II/histidine kinase"/>
    <property type="match status" value="1"/>
</dbReference>
<dbReference type="InterPro" id="IPR003594">
    <property type="entry name" value="HATPase_dom"/>
</dbReference>
<dbReference type="PANTHER" id="PTHR43065">
    <property type="entry name" value="SENSOR HISTIDINE KINASE"/>
    <property type="match status" value="1"/>
</dbReference>
<evidence type="ECO:0000313" key="4">
    <source>
        <dbReference type="Proteomes" id="UP000476338"/>
    </source>
</evidence>
<dbReference type="Pfam" id="PF02518">
    <property type="entry name" value="HATPase_c"/>
    <property type="match status" value="1"/>
</dbReference>
<dbReference type="Gene3D" id="1.10.287.130">
    <property type="match status" value="1"/>
</dbReference>
<reference evidence="3 4" key="1">
    <citation type="submission" date="2019-09" db="EMBL/GenBank/DDBJ databases">
        <authorList>
            <person name="Silva M."/>
            <person name="Pereira G."/>
            <person name="Lopes-Da-Costa L."/>
            <person name="Silva E."/>
        </authorList>
    </citation>
    <scope>NUCLEOTIDE SEQUENCE [LARGE SCALE GENOMIC DNA]</scope>
    <source>
        <strain evidence="3 4">FMV-PI01</strain>
    </source>
</reference>
<dbReference type="GO" id="GO:0000155">
    <property type="term" value="F:phosphorelay sensor kinase activity"/>
    <property type="evidence" value="ECO:0007669"/>
    <property type="project" value="InterPro"/>
</dbReference>
<comment type="caution">
    <text evidence="3">The sequence shown here is derived from an EMBL/GenBank/DDBJ whole genome shotgun (WGS) entry which is preliminary data.</text>
</comment>
<keyword evidence="1" id="KW-0812">Transmembrane</keyword>
<dbReference type="PROSITE" id="PS50109">
    <property type="entry name" value="HIS_KIN"/>
    <property type="match status" value="1"/>
</dbReference>
<reference evidence="3 4" key="2">
    <citation type="submission" date="2020-03" db="EMBL/GenBank/DDBJ databases">
        <title>Campylobacter portucalensis sp. nov., a new species of Campylobacter isolated from the reproductive tract of bulls.</title>
        <authorList>
            <person name="Silva M.F."/>
            <person name="Pereira G."/>
            <person name="Carneiro C."/>
            <person name="Hemphill A."/>
            <person name="Mateus L."/>
            <person name="Lopes-Da-Costa L."/>
            <person name="Silva E."/>
        </authorList>
    </citation>
    <scope>NUCLEOTIDE SEQUENCE [LARGE SCALE GENOMIC DNA]</scope>
    <source>
        <strain evidence="3 4">FMV-PI01</strain>
    </source>
</reference>
<dbReference type="Proteomes" id="UP000476338">
    <property type="component" value="Unassembled WGS sequence"/>
</dbReference>
<keyword evidence="1" id="KW-0472">Membrane</keyword>
<dbReference type="Gene3D" id="3.30.450.20">
    <property type="entry name" value="PAS domain"/>
    <property type="match status" value="2"/>
</dbReference>
<dbReference type="EMBL" id="VWSJ01000003">
    <property type="protein sequence ID" value="MSN95843.1"/>
    <property type="molecule type" value="Genomic_DNA"/>
</dbReference>
<feature type="transmembrane region" description="Helical" evidence="1">
    <location>
        <begin position="290"/>
        <end position="311"/>
    </location>
</feature>
<dbReference type="SMART" id="SM00387">
    <property type="entry name" value="HATPase_c"/>
    <property type="match status" value="1"/>
</dbReference>
<keyword evidence="3" id="KW-0808">Transferase</keyword>
<dbReference type="SUPFAM" id="SSF47384">
    <property type="entry name" value="Homodimeric domain of signal transducing histidine kinase"/>
    <property type="match status" value="1"/>
</dbReference>
<dbReference type="AlphaFoldDB" id="A0A6L5WJ31"/>
<dbReference type="InterPro" id="IPR005467">
    <property type="entry name" value="His_kinase_dom"/>
</dbReference>
<name>A0A6L5WJ31_9BACT</name>
<gene>
    <name evidence="3" type="ORF">F1B92_01305</name>
</gene>
<keyword evidence="4" id="KW-1185">Reference proteome</keyword>
<evidence type="ECO:0000313" key="3">
    <source>
        <dbReference type="EMBL" id="MSN95843.1"/>
    </source>
</evidence>
<dbReference type="Gene3D" id="3.30.565.10">
    <property type="entry name" value="Histidine kinase-like ATPase, C-terminal domain"/>
    <property type="match status" value="1"/>
</dbReference>
<dbReference type="InterPro" id="IPR036097">
    <property type="entry name" value="HisK_dim/P_sf"/>
</dbReference>
<keyword evidence="1" id="KW-1133">Transmembrane helix</keyword>
<feature type="transmembrane region" description="Helical" evidence="1">
    <location>
        <begin position="21"/>
        <end position="41"/>
    </location>
</feature>
<protein>
    <submittedName>
        <fullName evidence="3">HAMP domain-containing histidine kinase</fullName>
    </submittedName>
</protein>